<organism evidence="9 10">
    <name type="scientific">Flintibacter faecis</name>
    <dbReference type="NCBI Taxonomy" id="2763047"/>
    <lineage>
        <taxon>Bacteria</taxon>
        <taxon>Bacillati</taxon>
        <taxon>Bacillota</taxon>
        <taxon>Clostridia</taxon>
        <taxon>Eubacteriales</taxon>
        <taxon>Flintibacter</taxon>
    </lineage>
</organism>
<dbReference type="SFLD" id="SFLDG01082">
    <property type="entry name" value="B12-binding_domain_containing"/>
    <property type="match status" value="1"/>
</dbReference>
<dbReference type="SFLD" id="SFLDG01069">
    <property type="entry name" value="UPF0313"/>
    <property type="match status" value="1"/>
</dbReference>
<sequence>MEFDRDLFLPVSLADMQRRGWEDYDFLLITGDAYVDHPSFGPTIIGRLLEAEGYRVAILAQPDWRGPEAFRSMGRPRLGVLISAGNIDSMVAHYTAARKRRHDDAYSPGRKAGLRPDHATVVYSNRVREAFGDIPIIIGGLEASLRRFAHYDYWEDKVRRSILFDAQADILTYGMGETATLDIAARLNSGTPVSEITDVRGTCVAADYPGVCAYPRVEVPSFEEVSSSKRAYAQANMVEYQEHDAAVGKAIIQRHGKRFLIVNPPAYPLPTEELDRVAELPYVREPHPMYDDMGGVPAIEEVRFSITHNRGCFGACNFCSLAFHQGRTVTSRSHESVIREAKLLIQHPGFKGYIHDIGGPAATFRRPSCQKQLKHGMCKNRACLAPEACPNLDADHTDYMMLLRKVRALPGIKKVFIRSGIRFDFLMKDPSGEFFTDLVQHHISGQLKVAPEHCVDHTLDYMGKPHVEVYERFRDKYYKLNRRYGKDQYLVPYLISSHPGCTLEDAVQLAEWLNKEGHMPEQVQDFYPTPGTLATCMWYTGIDPRTMQPVFVPKTPHDKALQRALMQWRKPQNRALVLEALHKTGREDLIGYGKHCLIRPGKGPGADRYGHGQDQRQNSSARRPDQNKPGQSGRYGKAGKPDQSGRPGQNGKYTKGPQGGRPAQGKPDGRHAVSRPTAQKPVKKAGWAKAKPKKSGKK</sequence>
<evidence type="ECO:0000256" key="4">
    <source>
        <dbReference type="ARBA" id="ARBA00023004"/>
    </source>
</evidence>
<protein>
    <submittedName>
        <fullName evidence="9">YgiQ family radical SAM protein</fullName>
    </submittedName>
</protein>
<evidence type="ECO:0000256" key="6">
    <source>
        <dbReference type="HAMAP-Rule" id="MF_01251"/>
    </source>
</evidence>
<comment type="cofactor">
    <cofactor evidence="6">
        <name>[4Fe-4S] cluster</name>
        <dbReference type="ChEBI" id="CHEBI:49883"/>
    </cofactor>
    <text evidence="6">Binds 1 [4Fe-4S] cluster. The cluster is coordinated with 3 cysteines and an exchangeable S-adenosyl-L-methionine.</text>
</comment>
<dbReference type="Gene3D" id="3.80.30.20">
    <property type="entry name" value="tm_1862 like domain"/>
    <property type="match status" value="1"/>
</dbReference>
<dbReference type="InterPro" id="IPR007197">
    <property type="entry name" value="rSAM"/>
</dbReference>
<dbReference type="InterPro" id="IPR024560">
    <property type="entry name" value="UPF0313_C"/>
</dbReference>
<dbReference type="PANTHER" id="PTHR32331">
    <property type="entry name" value="UPF0313 PROTEIN YGIQ"/>
    <property type="match status" value="1"/>
</dbReference>
<dbReference type="Pfam" id="PF11842">
    <property type="entry name" value="DUF3362"/>
    <property type="match status" value="1"/>
</dbReference>
<feature type="binding site" evidence="6">
    <location>
        <position position="316"/>
    </location>
    <ligand>
        <name>[4Fe-4S] cluster</name>
        <dbReference type="ChEBI" id="CHEBI:49883"/>
        <note>4Fe-4S-S-AdoMet</note>
    </ligand>
</feature>
<keyword evidence="5 6" id="KW-0411">Iron-sulfur</keyword>
<dbReference type="GO" id="GO:0003824">
    <property type="term" value="F:catalytic activity"/>
    <property type="evidence" value="ECO:0007669"/>
    <property type="project" value="InterPro"/>
</dbReference>
<dbReference type="InterPro" id="IPR022946">
    <property type="entry name" value="UPF0313"/>
</dbReference>
<dbReference type="RefSeq" id="WP_186877933.1">
    <property type="nucleotide sequence ID" value="NZ_JACOPN010000002.1"/>
</dbReference>
<keyword evidence="4 6" id="KW-0408">Iron</keyword>
<evidence type="ECO:0000256" key="1">
    <source>
        <dbReference type="ARBA" id="ARBA00022485"/>
    </source>
</evidence>
<accession>A0A8J6J3Y6</accession>
<dbReference type="SUPFAM" id="SSF102114">
    <property type="entry name" value="Radical SAM enzymes"/>
    <property type="match status" value="1"/>
</dbReference>
<dbReference type="InterPro" id="IPR023404">
    <property type="entry name" value="rSAM_horseshoe"/>
</dbReference>
<dbReference type="SMART" id="SM00729">
    <property type="entry name" value="Elp3"/>
    <property type="match status" value="1"/>
</dbReference>
<dbReference type="InterPro" id="IPR006638">
    <property type="entry name" value="Elp3/MiaA/NifB-like_rSAM"/>
</dbReference>
<feature type="domain" description="Radical SAM core" evidence="8">
    <location>
        <begin position="297"/>
        <end position="570"/>
    </location>
</feature>
<dbReference type="PROSITE" id="PS51918">
    <property type="entry name" value="RADICAL_SAM"/>
    <property type="match status" value="1"/>
</dbReference>
<keyword evidence="10" id="KW-1185">Reference proteome</keyword>
<dbReference type="InterPro" id="IPR013704">
    <property type="entry name" value="UPF0313_N"/>
</dbReference>
<keyword evidence="2 6" id="KW-0949">S-adenosyl-L-methionine</keyword>
<evidence type="ECO:0000259" key="8">
    <source>
        <dbReference type="PROSITE" id="PS51918"/>
    </source>
</evidence>
<dbReference type="Proteomes" id="UP000602260">
    <property type="component" value="Unassembled WGS sequence"/>
</dbReference>
<feature type="binding site" evidence="6">
    <location>
        <position position="312"/>
    </location>
    <ligand>
        <name>[4Fe-4S] cluster</name>
        <dbReference type="ChEBI" id="CHEBI:49883"/>
        <note>4Fe-4S-S-AdoMet</note>
    </ligand>
</feature>
<proteinExistence type="inferred from homology"/>
<comment type="caution">
    <text evidence="9">The sequence shown here is derived from an EMBL/GenBank/DDBJ whole genome shotgun (WGS) entry which is preliminary data.</text>
</comment>
<dbReference type="GO" id="GO:0005506">
    <property type="term" value="F:iron ion binding"/>
    <property type="evidence" value="ECO:0007669"/>
    <property type="project" value="UniProtKB-UniRule"/>
</dbReference>
<keyword evidence="1 6" id="KW-0004">4Fe-4S</keyword>
<dbReference type="PANTHER" id="PTHR32331:SF0">
    <property type="entry name" value="UPF0313 PROTEIN YGIQ"/>
    <property type="match status" value="1"/>
</dbReference>
<evidence type="ECO:0000256" key="5">
    <source>
        <dbReference type="ARBA" id="ARBA00023014"/>
    </source>
</evidence>
<gene>
    <name evidence="9" type="ORF">H8S55_04050</name>
</gene>
<evidence type="ECO:0000256" key="3">
    <source>
        <dbReference type="ARBA" id="ARBA00022723"/>
    </source>
</evidence>
<dbReference type="AlphaFoldDB" id="A0A8J6J3Y6"/>
<evidence type="ECO:0000256" key="2">
    <source>
        <dbReference type="ARBA" id="ARBA00022691"/>
    </source>
</evidence>
<dbReference type="NCBIfam" id="TIGR03904">
    <property type="entry name" value="SAM_YgiQ"/>
    <property type="match status" value="1"/>
</dbReference>
<dbReference type="HAMAP" id="MF_01251">
    <property type="entry name" value="UPF0313"/>
    <property type="match status" value="1"/>
</dbReference>
<evidence type="ECO:0000313" key="9">
    <source>
        <dbReference type="EMBL" id="MBC5716502.1"/>
    </source>
</evidence>
<comment type="similarity">
    <text evidence="6">Belongs to the UPF0313 family.</text>
</comment>
<feature type="region of interest" description="Disordered" evidence="7">
    <location>
        <begin position="601"/>
        <end position="698"/>
    </location>
</feature>
<name>A0A8J6J3Y6_9FIRM</name>
<reference evidence="9" key="1">
    <citation type="submission" date="2020-08" db="EMBL/GenBank/DDBJ databases">
        <title>Genome public.</title>
        <authorList>
            <person name="Liu C."/>
            <person name="Sun Q."/>
        </authorList>
    </citation>
    <scope>NUCLEOTIDE SEQUENCE</scope>
    <source>
        <strain evidence="9">BX5</strain>
    </source>
</reference>
<dbReference type="GO" id="GO:0051539">
    <property type="term" value="F:4 iron, 4 sulfur cluster binding"/>
    <property type="evidence" value="ECO:0007669"/>
    <property type="project" value="UniProtKB-KW"/>
</dbReference>
<feature type="binding site" evidence="6">
    <location>
        <position position="319"/>
    </location>
    <ligand>
        <name>[4Fe-4S] cluster</name>
        <dbReference type="ChEBI" id="CHEBI:49883"/>
        <note>4Fe-4S-S-AdoMet</note>
    </ligand>
</feature>
<evidence type="ECO:0000313" key="10">
    <source>
        <dbReference type="Proteomes" id="UP000602260"/>
    </source>
</evidence>
<dbReference type="SFLD" id="SFLDS00029">
    <property type="entry name" value="Radical_SAM"/>
    <property type="match status" value="1"/>
</dbReference>
<keyword evidence="3 6" id="KW-0479">Metal-binding</keyword>
<dbReference type="EMBL" id="JACOPN010000002">
    <property type="protein sequence ID" value="MBC5716502.1"/>
    <property type="molecule type" value="Genomic_DNA"/>
</dbReference>
<evidence type="ECO:0000256" key="7">
    <source>
        <dbReference type="SAM" id="MobiDB-lite"/>
    </source>
</evidence>
<dbReference type="InterPro" id="IPR058240">
    <property type="entry name" value="rSAM_sf"/>
</dbReference>
<dbReference type="Pfam" id="PF08497">
    <property type="entry name" value="Radical_SAM_N"/>
    <property type="match status" value="1"/>
</dbReference>